<accession>A0A7K1SRV0</accession>
<dbReference type="InterPro" id="IPR018914">
    <property type="entry name" value="DUF2480"/>
</dbReference>
<keyword evidence="2" id="KW-1185">Reference proteome</keyword>
<protein>
    <submittedName>
        <fullName evidence="1">DUF2480 family protein</fullName>
    </submittedName>
</protein>
<dbReference type="AlphaFoldDB" id="A0A7K1SRV0"/>
<proteinExistence type="predicted"/>
<dbReference type="Pfam" id="PF10652">
    <property type="entry name" value="DUF2480"/>
    <property type="match status" value="1"/>
</dbReference>
<dbReference type="Proteomes" id="UP000462014">
    <property type="component" value="Unassembled WGS sequence"/>
</dbReference>
<gene>
    <name evidence="1" type="ORF">GO621_00360</name>
</gene>
<dbReference type="EMBL" id="WPIK01000001">
    <property type="protein sequence ID" value="MVN19984.1"/>
    <property type="molecule type" value="Genomic_DNA"/>
</dbReference>
<dbReference type="RefSeq" id="WP_157562777.1">
    <property type="nucleotide sequence ID" value="NZ_WPIK01000001.1"/>
</dbReference>
<name>A0A7K1SRV0_9SPHI</name>
<comment type="caution">
    <text evidence="1">The sequence shown here is derived from an EMBL/GenBank/DDBJ whole genome shotgun (WGS) entry which is preliminary data.</text>
</comment>
<evidence type="ECO:0000313" key="2">
    <source>
        <dbReference type="Proteomes" id="UP000462014"/>
    </source>
</evidence>
<sequence>MDIQENIVNKVAQSGLATFDPASLYPNGERVLYDIKDNLFHGLMLREKDFREFIKEHDWAQYQNKFVAVTCSADAIVPTWAYMLLANKMAPYAKKVVFGNLTTLETVLFEEAINNLDLEKFRDQRVVIKGCGDIAVPESAYVSLTFRLTSVVKSILYGEPCSTVPVYKRKELV</sequence>
<organism evidence="1 2">
    <name type="scientific">Mucilaginibacter arboris</name>
    <dbReference type="NCBI Taxonomy" id="2682090"/>
    <lineage>
        <taxon>Bacteria</taxon>
        <taxon>Pseudomonadati</taxon>
        <taxon>Bacteroidota</taxon>
        <taxon>Sphingobacteriia</taxon>
        <taxon>Sphingobacteriales</taxon>
        <taxon>Sphingobacteriaceae</taxon>
        <taxon>Mucilaginibacter</taxon>
    </lineage>
</organism>
<reference evidence="1 2" key="1">
    <citation type="submission" date="2019-12" db="EMBL/GenBank/DDBJ databases">
        <title>Mucilaginibacter sp. HMF7410 genome sequencing and assembly.</title>
        <authorList>
            <person name="Kang H."/>
            <person name="Cha I."/>
            <person name="Kim H."/>
            <person name="Joh K."/>
        </authorList>
    </citation>
    <scope>NUCLEOTIDE SEQUENCE [LARGE SCALE GENOMIC DNA]</scope>
    <source>
        <strain evidence="1 2">HMF7410</strain>
    </source>
</reference>
<evidence type="ECO:0000313" key="1">
    <source>
        <dbReference type="EMBL" id="MVN19984.1"/>
    </source>
</evidence>